<dbReference type="Gene3D" id="3.40.30.10">
    <property type="entry name" value="Glutaredoxin"/>
    <property type="match status" value="1"/>
</dbReference>
<organism evidence="1 2">
    <name type="scientific">Soboliphyme baturini</name>
    <dbReference type="NCBI Taxonomy" id="241478"/>
    <lineage>
        <taxon>Eukaryota</taxon>
        <taxon>Metazoa</taxon>
        <taxon>Ecdysozoa</taxon>
        <taxon>Nematoda</taxon>
        <taxon>Enoplea</taxon>
        <taxon>Dorylaimia</taxon>
        <taxon>Dioctophymatida</taxon>
        <taxon>Dioctophymatoidea</taxon>
        <taxon>Soboliphymatidae</taxon>
        <taxon>Soboliphyme</taxon>
    </lineage>
</organism>
<dbReference type="EMBL" id="UZAM01019267">
    <property type="protein sequence ID" value="VDP52551.1"/>
    <property type="molecule type" value="Genomic_DNA"/>
</dbReference>
<keyword evidence="2" id="KW-1185">Reference proteome</keyword>
<protein>
    <submittedName>
        <fullName evidence="1">Uncharacterized protein</fullName>
    </submittedName>
</protein>
<evidence type="ECO:0000313" key="1">
    <source>
        <dbReference type="EMBL" id="VDP52551.1"/>
    </source>
</evidence>
<evidence type="ECO:0000313" key="2">
    <source>
        <dbReference type="Proteomes" id="UP000270296"/>
    </source>
</evidence>
<dbReference type="AlphaFoldDB" id="A0A3P8E7Z2"/>
<dbReference type="OrthoDB" id="427280at2759"/>
<reference evidence="1 2" key="1">
    <citation type="submission" date="2018-11" db="EMBL/GenBank/DDBJ databases">
        <authorList>
            <consortium name="Pathogen Informatics"/>
        </authorList>
    </citation>
    <scope>NUCLEOTIDE SEQUENCE [LARGE SCALE GENOMIC DNA]</scope>
</reference>
<proteinExistence type="predicted"/>
<accession>A0A3P8E7Z2</accession>
<name>A0A3P8E7Z2_9BILA</name>
<dbReference type="Proteomes" id="UP000270296">
    <property type="component" value="Unassembled WGS sequence"/>
</dbReference>
<sequence length="103" mass="11939">MNSVKQFNRQQISETQYWRHKVLAVAVDYPDYTFAVSDETSFITELKEVGLAESGMDVNAVVYGKDGYKYVMDPEVYDEFNEPSFRKFMKDVTEVYVLSSLPL</sequence>
<gene>
    <name evidence="1" type="ORF">SBAD_LOCUS12897</name>
</gene>